<dbReference type="Pfam" id="PF05683">
    <property type="entry name" value="Fumerase_C"/>
    <property type="match status" value="1"/>
</dbReference>
<evidence type="ECO:0000259" key="12">
    <source>
        <dbReference type="Pfam" id="PF05683"/>
    </source>
</evidence>
<feature type="domain" description="Fe-S hydro-lyase tartrate dehydratase beta-type catalytic" evidence="12">
    <location>
        <begin position="288"/>
        <end position="487"/>
    </location>
</feature>
<comment type="cofactor">
    <cofactor evidence="2 10">
        <name>[4Fe-4S] cluster</name>
        <dbReference type="ChEBI" id="CHEBI:49883"/>
    </cofactor>
</comment>
<evidence type="ECO:0000256" key="5">
    <source>
        <dbReference type="ARBA" id="ARBA00022485"/>
    </source>
</evidence>
<dbReference type="PIRSF" id="PIRSF001394">
    <property type="entry name" value="Fe_dep_fumar_hy"/>
    <property type="match status" value="1"/>
</dbReference>
<name>A0ABW8K594_9GAMM</name>
<dbReference type="InterPro" id="IPR011167">
    <property type="entry name" value="Fe_dep_fumarate_hydratase"/>
</dbReference>
<dbReference type="PANTHER" id="PTHR43351:SF2">
    <property type="entry name" value="L(+)-TARTRATE DEHYDRATASE SUBUNIT BETA-RELATED"/>
    <property type="match status" value="1"/>
</dbReference>
<dbReference type="InterPro" id="IPR036660">
    <property type="entry name" value="Fe-S_hydroAse_TtdB_cat_sf"/>
</dbReference>
<evidence type="ECO:0000256" key="8">
    <source>
        <dbReference type="ARBA" id="ARBA00023014"/>
    </source>
</evidence>
<keyword evidence="5 10" id="KW-0004">4Fe-4S</keyword>
<comment type="function">
    <text evidence="10">Catalyzes the reversible hydration of fumarate to (S)-malate.</text>
</comment>
<dbReference type="NCBIfam" id="TIGR00722">
    <property type="entry name" value="ttdA_fumA_fumB"/>
    <property type="match status" value="1"/>
</dbReference>
<dbReference type="Proteomes" id="UP001620408">
    <property type="component" value="Unassembled WGS sequence"/>
</dbReference>
<organism evidence="13 14">
    <name type="scientific">Dyella koreensis</name>
    <dbReference type="NCBI Taxonomy" id="311235"/>
    <lineage>
        <taxon>Bacteria</taxon>
        <taxon>Pseudomonadati</taxon>
        <taxon>Pseudomonadota</taxon>
        <taxon>Gammaproteobacteria</taxon>
        <taxon>Lysobacterales</taxon>
        <taxon>Rhodanobacteraceae</taxon>
        <taxon>Dyella</taxon>
    </lineage>
</organism>
<dbReference type="EC" id="4.2.1.2" evidence="10"/>
<evidence type="ECO:0000256" key="4">
    <source>
        <dbReference type="ARBA" id="ARBA00011738"/>
    </source>
</evidence>
<comment type="subunit">
    <text evidence="4 10">Homodimer.</text>
</comment>
<evidence type="ECO:0000256" key="3">
    <source>
        <dbReference type="ARBA" id="ARBA00008876"/>
    </source>
</evidence>
<dbReference type="SUPFAM" id="SSF117457">
    <property type="entry name" value="FumA C-terminal domain-like"/>
    <property type="match status" value="1"/>
</dbReference>
<dbReference type="InterPro" id="IPR004647">
    <property type="entry name" value="Fe-S_hydro-lyase_TtdB-typ_cat"/>
</dbReference>
<reference evidence="13 14" key="1">
    <citation type="submission" date="2020-10" db="EMBL/GenBank/DDBJ databases">
        <title>Phylogeny of dyella-like bacteria.</title>
        <authorList>
            <person name="Fu J."/>
        </authorList>
    </citation>
    <scope>NUCLEOTIDE SEQUENCE [LARGE SCALE GENOMIC DNA]</scope>
    <source>
        <strain evidence="13 14">BB4</strain>
    </source>
</reference>
<evidence type="ECO:0000256" key="7">
    <source>
        <dbReference type="ARBA" id="ARBA00023004"/>
    </source>
</evidence>
<evidence type="ECO:0000313" key="13">
    <source>
        <dbReference type="EMBL" id="MFK2917078.1"/>
    </source>
</evidence>
<dbReference type="InterPro" id="IPR004646">
    <property type="entry name" value="Fe-S_hydro-lyase_TtdA-typ_cat"/>
</dbReference>
<keyword evidence="9 10" id="KW-0456">Lyase</keyword>
<feature type="domain" description="Fe-S hydro-lyase tartrate dehydratase alpha-type catalytic" evidence="11">
    <location>
        <begin position="11"/>
        <end position="284"/>
    </location>
</feature>
<keyword evidence="6 10" id="KW-0479">Metal-binding</keyword>
<comment type="similarity">
    <text evidence="3 10">Belongs to the class-I fumarase family.</text>
</comment>
<keyword evidence="8 10" id="KW-0411">Iron-sulfur</keyword>
<comment type="caution">
    <text evidence="13">The sequence shown here is derived from an EMBL/GenBank/DDBJ whole genome shotgun (WGS) entry which is preliminary data.</text>
</comment>
<dbReference type="Gene3D" id="3.20.130.10">
    <property type="entry name" value="Fe-S hydro-lyase, tartrate dehydratase beta-type, catalytic domain"/>
    <property type="match status" value="1"/>
</dbReference>
<evidence type="ECO:0000313" key="14">
    <source>
        <dbReference type="Proteomes" id="UP001620408"/>
    </source>
</evidence>
<gene>
    <name evidence="13" type="ORF">ISS97_07375</name>
</gene>
<dbReference type="EMBL" id="JADIKD010000008">
    <property type="protein sequence ID" value="MFK2917078.1"/>
    <property type="molecule type" value="Genomic_DNA"/>
</dbReference>
<protein>
    <recommendedName>
        <fullName evidence="10">Fumarate hydratase class I</fullName>
        <ecNumber evidence="10">4.2.1.2</ecNumber>
    </recommendedName>
</protein>
<evidence type="ECO:0000256" key="6">
    <source>
        <dbReference type="ARBA" id="ARBA00022723"/>
    </source>
</evidence>
<comment type="catalytic activity">
    <reaction evidence="1 10">
        <text>(S)-malate = fumarate + H2O</text>
        <dbReference type="Rhea" id="RHEA:12460"/>
        <dbReference type="ChEBI" id="CHEBI:15377"/>
        <dbReference type="ChEBI" id="CHEBI:15589"/>
        <dbReference type="ChEBI" id="CHEBI:29806"/>
        <dbReference type="EC" id="4.2.1.2"/>
    </reaction>
</comment>
<evidence type="ECO:0000259" key="11">
    <source>
        <dbReference type="Pfam" id="PF05681"/>
    </source>
</evidence>
<dbReference type="NCBIfam" id="TIGR00723">
    <property type="entry name" value="ttdB_fumA_fumB"/>
    <property type="match status" value="1"/>
</dbReference>
<accession>A0ABW8K594</accession>
<evidence type="ECO:0000256" key="1">
    <source>
        <dbReference type="ARBA" id="ARBA00000929"/>
    </source>
</evidence>
<evidence type="ECO:0000256" key="9">
    <source>
        <dbReference type="ARBA" id="ARBA00023239"/>
    </source>
</evidence>
<evidence type="ECO:0000256" key="2">
    <source>
        <dbReference type="ARBA" id="ARBA00001966"/>
    </source>
</evidence>
<keyword evidence="14" id="KW-1185">Reference proteome</keyword>
<keyword evidence="7 10" id="KW-0408">Iron</keyword>
<dbReference type="RefSeq" id="WP_379986910.1">
    <property type="nucleotide sequence ID" value="NZ_JADIKD010000008.1"/>
</dbReference>
<dbReference type="PANTHER" id="PTHR43351">
    <property type="entry name" value="L(+)-TARTRATE DEHYDRATASE SUBUNIT BETA"/>
    <property type="match status" value="1"/>
</dbReference>
<dbReference type="Pfam" id="PF05681">
    <property type="entry name" value="Fumerase"/>
    <property type="match status" value="1"/>
</dbReference>
<evidence type="ECO:0000256" key="10">
    <source>
        <dbReference type="PIRNR" id="PIRNR001394"/>
    </source>
</evidence>
<sequence>MTTIKQDDLIQSVADALQYISYYHPVDYITNLAKAYEREESPAAKDAMAQILINSRMAAEGHRPLCQDTGIVTVFLKVGMNVRWDATMSLEDMVNEGVRRAYNDPDNKLRASVLADPAGKRTNTKDNTPAVINVSIVPGDTVDVIVAAKGGGSEAKSKFVMLNPSDSIVDWVLKTVPTMGAGWCPPGMLGIGIGGTAEKAMLLAKEALMEPIDIQELIARGPQNRAEELRVELYEKVNALGIGAQGLGGLTTVLDIKVKDYPTHAANLPVALIPNCAATRHAHFTLDGSGPVMLDPPSLEDWPKLTYDSSKGRRVNLDTVTREEVASWKPGEVLLLNGKLLTGRDAAHKRMVDMLNKGEKLPVDFKGRFIYYVGPVDPVRDEVVGPAGPTTATRMDKFTEQVLAQTGLLGMVGKAERGPAAIEAIKKHQSVYLMAVGGAAYLVSKAIKASRVVGFADLGMEAIYEFEVQDMPVTVAVDSAGTSVHQTGPKEWQARIGKIPVVVA</sequence>
<proteinExistence type="inferred from homology"/>